<proteinExistence type="predicted"/>
<reference evidence="2 3" key="1">
    <citation type="submission" date="2024-01" db="EMBL/GenBank/DDBJ databases">
        <title>The complete chloroplast genome sequence of Lithospermum erythrorhizon: insights into the phylogenetic relationship among Boraginaceae species and the maternal lineages of purple gromwells.</title>
        <authorList>
            <person name="Okada T."/>
            <person name="Watanabe K."/>
        </authorList>
    </citation>
    <scope>NUCLEOTIDE SEQUENCE [LARGE SCALE GENOMIC DNA]</scope>
</reference>
<keyword evidence="3" id="KW-1185">Reference proteome</keyword>
<evidence type="ECO:0000313" key="3">
    <source>
        <dbReference type="Proteomes" id="UP001454036"/>
    </source>
</evidence>
<evidence type="ECO:0000256" key="1">
    <source>
        <dbReference type="SAM" id="MobiDB-lite"/>
    </source>
</evidence>
<evidence type="ECO:0000313" key="2">
    <source>
        <dbReference type="EMBL" id="GAA0186693.1"/>
    </source>
</evidence>
<dbReference type="AlphaFoldDB" id="A0AAV3RYC3"/>
<dbReference type="EMBL" id="BAABME010013951">
    <property type="protein sequence ID" value="GAA0186693.1"/>
    <property type="molecule type" value="Genomic_DNA"/>
</dbReference>
<protein>
    <recommendedName>
        <fullName evidence="4">Mitochondrial protein</fullName>
    </recommendedName>
</protein>
<feature type="compositionally biased region" description="Basic and acidic residues" evidence="1">
    <location>
        <begin position="8"/>
        <end position="17"/>
    </location>
</feature>
<feature type="region of interest" description="Disordered" evidence="1">
    <location>
        <begin position="1"/>
        <end position="32"/>
    </location>
</feature>
<comment type="caution">
    <text evidence="2">The sequence shown here is derived from an EMBL/GenBank/DDBJ whole genome shotgun (WGS) entry which is preliminary data.</text>
</comment>
<evidence type="ECO:0008006" key="4">
    <source>
        <dbReference type="Google" id="ProtNLM"/>
    </source>
</evidence>
<dbReference type="Proteomes" id="UP001454036">
    <property type="component" value="Unassembled WGS sequence"/>
</dbReference>
<accession>A0AAV3RYC3</accession>
<sequence length="125" mass="14555">MVYKRQRVRETNLEHNQESNPMVEPSGIDHSINNDLDKPIALRKRNKIKRPVENFDSYTNLSTSFRAFATSVIISKDIKEALNFPKWRNAILEEMTALQKNQTWNLINLPPGKKTVGCKWVFLVK</sequence>
<organism evidence="2 3">
    <name type="scientific">Lithospermum erythrorhizon</name>
    <name type="common">Purple gromwell</name>
    <name type="synonym">Lithospermum officinale var. erythrorhizon</name>
    <dbReference type="NCBI Taxonomy" id="34254"/>
    <lineage>
        <taxon>Eukaryota</taxon>
        <taxon>Viridiplantae</taxon>
        <taxon>Streptophyta</taxon>
        <taxon>Embryophyta</taxon>
        <taxon>Tracheophyta</taxon>
        <taxon>Spermatophyta</taxon>
        <taxon>Magnoliopsida</taxon>
        <taxon>eudicotyledons</taxon>
        <taxon>Gunneridae</taxon>
        <taxon>Pentapetalae</taxon>
        <taxon>asterids</taxon>
        <taxon>lamiids</taxon>
        <taxon>Boraginales</taxon>
        <taxon>Boraginaceae</taxon>
        <taxon>Boraginoideae</taxon>
        <taxon>Lithospermeae</taxon>
        <taxon>Lithospermum</taxon>
    </lineage>
</organism>
<name>A0AAV3RYC3_LITER</name>
<gene>
    <name evidence="2" type="ORF">LIER_33981</name>
</gene>